<dbReference type="AlphaFoldDB" id="A0A2Z7DKL4"/>
<sequence>MADQTTTEAEVFDFSNSEFTCEDLINALNEMVYEYRKLSQIFEEIKAKNKGLKNSSVESSNAQLEDTDSLNTELNLINALNVMVYEYRNLSHTFEEIKAKNKGLKNSSVESSNAQLEDTDSLNTELTDPQPDLDTPQDNAQEDLTGNPVVIDLTNVDPMQEQISSSVPAAGVGSTVAQVDTQADPAVHQLPDQIQMPIGAKRCRFERWSDVALLEVMRHRIVFSEVELDRGICFMGVNSFELLREEVNDG</sequence>
<dbReference type="Proteomes" id="UP000250235">
    <property type="component" value="Unassembled WGS sequence"/>
</dbReference>
<reference evidence="2 3" key="1">
    <citation type="journal article" date="2015" name="Proc. Natl. Acad. Sci. U.S.A.">
        <title>The resurrection genome of Boea hygrometrica: A blueprint for survival of dehydration.</title>
        <authorList>
            <person name="Xiao L."/>
            <person name="Yang G."/>
            <person name="Zhang L."/>
            <person name="Yang X."/>
            <person name="Zhao S."/>
            <person name="Ji Z."/>
            <person name="Zhou Q."/>
            <person name="Hu M."/>
            <person name="Wang Y."/>
            <person name="Chen M."/>
            <person name="Xu Y."/>
            <person name="Jin H."/>
            <person name="Xiao X."/>
            <person name="Hu G."/>
            <person name="Bao F."/>
            <person name="Hu Y."/>
            <person name="Wan P."/>
            <person name="Li L."/>
            <person name="Deng X."/>
            <person name="Kuang T."/>
            <person name="Xiang C."/>
            <person name="Zhu J.K."/>
            <person name="Oliver M.J."/>
            <person name="He Y."/>
        </authorList>
    </citation>
    <scope>NUCLEOTIDE SEQUENCE [LARGE SCALE GENOMIC DNA]</scope>
    <source>
        <strain evidence="3">cv. XS01</strain>
    </source>
</reference>
<accession>A0A2Z7DKL4</accession>
<organism evidence="2 3">
    <name type="scientific">Dorcoceras hygrometricum</name>
    <dbReference type="NCBI Taxonomy" id="472368"/>
    <lineage>
        <taxon>Eukaryota</taxon>
        <taxon>Viridiplantae</taxon>
        <taxon>Streptophyta</taxon>
        <taxon>Embryophyta</taxon>
        <taxon>Tracheophyta</taxon>
        <taxon>Spermatophyta</taxon>
        <taxon>Magnoliopsida</taxon>
        <taxon>eudicotyledons</taxon>
        <taxon>Gunneridae</taxon>
        <taxon>Pentapetalae</taxon>
        <taxon>asterids</taxon>
        <taxon>lamiids</taxon>
        <taxon>Lamiales</taxon>
        <taxon>Gesneriaceae</taxon>
        <taxon>Didymocarpoideae</taxon>
        <taxon>Trichosporeae</taxon>
        <taxon>Loxocarpinae</taxon>
        <taxon>Dorcoceras</taxon>
    </lineage>
</organism>
<feature type="compositionally biased region" description="Polar residues" evidence="1">
    <location>
        <begin position="104"/>
        <end position="125"/>
    </location>
</feature>
<protein>
    <submittedName>
        <fullName evidence="2">Uncharacterized protein</fullName>
    </submittedName>
</protein>
<proteinExistence type="predicted"/>
<evidence type="ECO:0000313" key="2">
    <source>
        <dbReference type="EMBL" id="KZV58514.1"/>
    </source>
</evidence>
<dbReference type="EMBL" id="KQ986751">
    <property type="protein sequence ID" value="KZV58514.1"/>
    <property type="molecule type" value="Genomic_DNA"/>
</dbReference>
<feature type="region of interest" description="Disordered" evidence="1">
    <location>
        <begin position="102"/>
        <end position="144"/>
    </location>
</feature>
<name>A0A2Z7DKL4_9LAMI</name>
<keyword evidence="3" id="KW-1185">Reference proteome</keyword>
<evidence type="ECO:0000256" key="1">
    <source>
        <dbReference type="SAM" id="MobiDB-lite"/>
    </source>
</evidence>
<gene>
    <name evidence="2" type="ORF">F511_23988</name>
</gene>
<evidence type="ECO:0000313" key="3">
    <source>
        <dbReference type="Proteomes" id="UP000250235"/>
    </source>
</evidence>
<feature type="compositionally biased region" description="Low complexity" evidence="1">
    <location>
        <begin position="126"/>
        <end position="138"/>
    </location>
</feature>